<accession>A0A426TTL5</accession>
<name>A0A426TTL5_9CHLR</name>
<dbReference type="PROSITE" id="PS00600">
    <property type="entry name" value="AA_TRANSFER_CLASS_3"/>
    <property type="match status" value="1"/>
</dbReference>
<proteinExistence type="inferred from homology"/>
<dbReference type="InterPro" id="IPR015421">
    <property type="entry name" value="PyrdxlP-dep_Trfase_major"/>
</dbReference>
<organism evidence="4 5">
    <name type="scientific">Candidatus Viridilinea halotolerans</name>
    <dbReference type="NCBI Taxonomy" id="2491704"/>
    <lineage>
        <taxon>Bacteria</taxon>
        <taxon>Bacillati</taxon>
        <taxon>Chloroflexota</taxon>
        <taxon>Chloroflexia</taxon>
        <taxon>Chloroflexales</taxon>
        <taxon>Chloroflexineae</taxon>
        <taxon>Oscillochloridaceae</taxon>
        <taxon>Candidatus Viridilinea</taxon>
    </lineage>
</organism>
<sequence>MSLEATYRARFARSAQLAAQAQHCFPGGVTHDGRSAVPFPLFIERAAGAFKYDADENRLIDYWCGHGALLLGHGHPALIQAVRQQLDLGTHAGGEHALALRWAALVQQLVPGAERVRFTSSGTEATMLAMRLARAFTQRPVIVRFQGHFHGWHDGAAPGADPTDPGAGITSEQRSNLLTLPPDLDQVAATLAQRNDIAAVMLEPTGASYGTVPLPLTFLREVRRLTAEREVLLLCDEIVTGFRVSPGGAQALAGVAGDLTCLAKIVAGGLAGGAVAGREPIMRRLALGEADAGAQGRIRHQGTYNANPLAAAAGVACLELIATGAPGALAAAQGHALQQELNKVIHAHKLTGFSVYGEGSILHLFADRNVALEAGAVPQNVPLARLKAGGDPAITLPLRMAMQLMNIDFMRGRSAFVSAAHTSATITATVVAFDAALDMLKREGLL</sequence>
<dbReference type="PANTHER" id="PTHR43713:SF3">
    <property type="entry name" value="GLUTAMATE-1-SEMIALDEHYDE 2,1-AMINOMUTASE 1, CHLOROPLASTIC-RELATED"/>
    <property type="match status" value="1"/>
</dbReference>
<dbReference type="SUPFAM" id="SSF53383">
    <property type="entry name" value="PLP-dependent transferases"/>
    <property type="match status" value="1"/>
</dbReference>
<dbReference type="InterPro" id="IPR015422">
    <property type="entry name" value="PyrdxlP-dep_Trfase_small"/>
</dbReference>
<dbReference type="Pfam" id="PF00202">
    <property type="entry name" value="Aminotran_3"/>
    <property type="match status" value="1"/>
</dbReference>
<dbReference type="GO" id="GO:0008483">
    <property type="term" value="F:transaminase activity"/>
    <property type="evidence" value="ECO:0007669"/>
    <property type="project" value="UniProtKB-KW"/>
</dbReference>
<evidence type="ECO:0000313" key="5">
    <source>
        <dbReference type="Proteomes" id="UP000280307"/>
    </source>
</evidence>
<comment type="similarity">
    <text evidence="3">Belongs to the class-III pyridoxal-phosphate-dependent aminotransferase family.</text>
</comment>
<dbReference type="EMBL" id="RSAS01000753">
    <property type="protein sequence ID" value="RRR68004.1"/>
    <property type="molecule type" value="Genomic_DNA"/>
</dbReference>
<reference evidence="4 5" key="1">
    <citation type="submission" date="2018-12" db="EMBL/GenBank/DDBJ databases">
        <title>Genome Sequence of Candidatus Viridilinea halotolerans isolated from saline sulfide-rich spring.</title>
        <authorList>
            <person name="Grouzdev D.S."/>
            <person name="Burganskaya E.I."/>
            <person name="Krutkina M.S."/>
            <person name="Sukhacheva M.V."/>
            <person name="Gorlenko V.M."/>
        </authorList>
    </citation>
    <scope>NUCLEOTIDE SEQUENCE [LARGE SCALE GENOMIC DNA]</scope>
    <source>
        <strain evidence="4">Chok-6</strain>
    </source>
</reference>
<evidence type="ECO:0000256" key="1">
    <source>
        <dbReference type="ARBA" id="ARBA00001933"/>
    </source>
</evidence>
<keyword evidence="4" id="KW-0808">Transferase</keyword>
<dbReference type="GO" id="GO:0030170">
    <property type="term" value="F:pyridoxal phosphate binding"/>
    <property type="evidence" value="ECO:0007669"/>
    <property type="project" value="InterPro"/>
</dbReference>
<gene>
    <name evidence="4" type="ORF">EI684_18135</name>
</gene>
<evidence type="ECO:0000256" key="2">
    <source>
        <dbReference type="ARBA" id="ARBA00022898"/>
    </source>
</evidence>
<keyword evidence="2 3" id="KW-0663">Pyridoxal phosphate</keyword>
<evidence type="ECO:0000256" key="3">
    <source>
        <dbReference type="RuleBase" id="RU003560"/>
    </source>
</evidence>
<dbReference type="Gene3D" id="3.90.1150.10">
    <property type="entry name" value="Aspartate Aminotransferase, domain 1"/>
    <property type="match status" value="1"/>
</dbReference>
<protein>
    <submittedName>
        <fullName evidence="4">Aminotransferase class III-fold pyridoxal phosphate-dependent enzyme</fullName>
    </submittedName>
</protein>
<comment type="cofactor">
    <cofactor evidence="1">
        <name>pyridoxal 5'-phosphate</name>
        <dbReference type="ChEBI" id="CHEBI:597326"/>
    </cofactor>
</comment>
<dbReference type="Proteomes" id="UP000280307">
    <property type="component" value="Unassembled WGS sequence"/>
</dbReference>
<evidence type="ECO:0000313" key="4">
    <source>
        <dbReference type="EMBL" id="RRR68004.1"/>
    </source>
</evidence>
<dbReference type="InterPro" id="IPR005814">
    <property type="entry name" value="Aminotrans_3"/>
</dbReference>
<dbReference type="InterPro" id="IPR015424">
    <property type="entry name" value="PyrdxlP-dep_Trfase"/>
</dbReference>
<comment type="caution">
    <text evidence="4">The sequence shown here is derived from an EMBL/GenBank/DDBJ whole genome shotgun (WGS) entry which is preliminary data.</text>
</comment>
<dbReference type="InterPro" id="IPR049704">
    <property type="entry name" value="Aminotrans_3_PPA_site"/>
</dbReference>
<dbReference type="AlphaFoldDB" id="A0A426TTL5"/>
<dbReference type="Gene3D" id="3.40.640.10">
    <property type="entry name" value="Type I PLP-dependent aspartate aminotransferase-like (Major domain)"/>
    <property type="match status" value="1"/>
</dbReference>
<dbReference type="PANTHER" id="PTHR43713">
    <property type="entry name" value="GLUTAMATE-1-SEMIALDEHYDE 2,1-AMINOMUTASE"/>
    <property type="match status" value="1"/>
</dbReference>
<keyword evidence="4" id="KW-0032">Aminotransferase</keyword>